<evidence type="ECO:0000256" key="8">
    <source>
        <dbReference type="ARBA" id="ARBA00023140"/>
    </source>
</evidence>
<evidence type="ECO:0000256" key="9">
    <source>
        <dbReference type="RuleBase" id="RU368040"/>
    </source>
</evidence>
<keyword evidence="3 9" id="KW-1000">Mitochondrion outer membrane</keyword>
<dbReference type="InterPro" id="IPR008518">
    <property type="entry name" value="Mff/Tango-11"/>
</dbReference>
<dbReference type="AlphaFoldDB" id="A0A667Z1F1"/>
<dbReference type="GO" id="GO:0000266">
    <property type="term" value="P:mitochondrial fission"/>
    <property type="evidence" value="ECO:0007669"/>
    <property type="project" value="UniProtKB-UniRule"/>
</dbReference>
<accession>A0A667Z1F1</accession>
<feature type="region of interest" description="Disordered" evidence="10">
    <location>
        <begin position="116"/>
        <end position="169"/>
    </location>
</feature>
<dbReference type="PANTHER" id="PTHR16501">
    <property type="entry name" value="TRANSPORT AND GOLGI ORGANIZATION PROTEIN 11"/>
    <property type="match status" value="1"/>
</dbReference>
<protein>
    <recommendedName>
        <fullName evidence="9">Mitochondrial fission factor</fullName>
    </recommendedName>
</protein>
<evidence type="ECO:0000256" key="7">
    <source>
        <dbReference type="ARBA" id="ARBA00023136"/>
    </source>
</evidence>
<evidence type="ECO:0000256" key="3">
    <source>
        <dbReference type="ARBA" id="ARBA00022787"/>
    </source>
</evidence>
<dbReference type="InParanoid" id="A0A667Z1F1"/>
<dbReference type="Pfam" id="PF05644">
    <property type="entry name" value="Miff"/>
    <property type="match status" value="2"/>
</dbReference>
<gene>
    <name evidence="12" type="primary">LOC115372095</name>
</gene>
<sequence>MMASFAPYPREMSQGPGQDPVFMEAISNNMRIPERLSVGPGRQWAGQEEEDELPPAYSMHVPDRLTYTEAPDMNPRPLFTPSRPSGHAPLVLDPNLDDVFYREPLHVAGCTIRRSYSDQSFGRSPPGTPTHPKQVLALHSHPSSSRGSGRPPRQRSFVAPSPVGTADPRPRAEAVALPLGLPALPPGLLSPQSLLEAAKQLGLQASQRLLQTVSHKYSMMETWSVEEEGGAVVELMVLRRQVLKMSRRLAGLERQNAERKNTEVVLFSLLLSACLLNAWLWIRR</sequence>
<dbReference type="Proteomes" id="UP000472263">
    <property type="component" value="Chromosome 14"/>
</dbReference>
<dbReference type="PANTHER" id="PTHR16501:SF16">
    <property type="entry name" value="MITOCHONDRIAL FISSION FACTOR"/>
    <property type="match status" value="1"/>
</dbReference>
<keyword evidence="5" id="KW-0175">Coiled coil</keyword>
<feature type="domain" description="Mff-like" evidence="11">
    <location>
        <begin position="223"/>
        <end position="284"/>
    </location>
</feature>
<feature type="transmembrane region" description="Helical" evidence="9">
    <location>
        <begin position="264"/>
        <end position="282"/>
    </location>
</feature>
<evidence type="ECO:0000313" key="13">
    <source>
        <dbReference type="Proteomes" id="UP000472263"/>
    </source>
</evidence>
<feature type="compositionally biased region" description="Low complexity" evidence="10">
    <location>
        <begin position="139"/>
        <end position="156"/>
    </location>
</feature>
<keyword evidence="6 9" id="KW-0496">Mitochondrion</keyword>
<dbReference type="Ensembl" id="ENSMMDT00005034711.1">
    <property type="protein sequence ID" value="ENSMMDP00005033967.1"/>
    <property type="gene ID" value="ENSMMDG00005015983.1"/>
</dbReference>
<evidence type="ECO:0000256" key="2">
    <source>
        <dbReference type="ARBA" id="ARBA00022692"/>
    </source>
</evidence>
<keyword evidence="8 9" id="KW-0576">Peroxisome</keyword>
<comment type="function">
    <text evidence="9">Plays a role in mitochondrial and peroxisomal fission. Promotes the recruitment and association of the fission mediator dynamin-related protein 1 (DNM1L) to the mitochondrial surface.</text>
</comment>
<dbReference type="GeneTree" id="ENSGT00940000178266"/>
<keyword evidence="7 9" id="KW-0472">Membrane</keyword>
<comment type="similarity">
    <text evidence="1 9">Belongs to the Tango11 family.</text>
</comment>
<keyword evidence="13" id="KW-1185">Reference proteome</keyword>
<keyword evidence="4 9" id="KW-1133">Transmembrane helix</keyword>
<dbReference type="InterPro" id="IPR039433">
    <property type="entry name" value="Mff-like_dom"/>
</dbReference>
<reference evidence="12" key="3">
    <citation type="submission" date="2025-09" db="UniProtKB">
        <authorList>
            <consortium name="Ensembl"/>
        </authorList>
    </citation>
    <scope>IDENTIFICATION</scope>
</reference>
<reference evidence="12" key="2">
    <citation type="submission" date="2025-08" db="UniProtKB">
        <authorList>
            <consortium name="Ensembl"/>
        </authorList>
    </citation>
    <scope>IDENTIFICATION</scope>
</reference>
<comment type="subcellular location">
    <subcellularLocation>
        <location evidence="9">Mitochondrion outer membrane</location>
        <topology evidence="9">Single-pass type IV membrane protein</topology>
    </subcellularLocation>
    <subcellularLocation>
        <location evidence="9">Peroxisome</location>
    </subcellularLocation>
</comment>
<evidence type="ECO:0000256" key="6">
    <source>
        <dbReference type="ARBA" id="ARBA00023128"/>
    </source>
</evidence>
<dbReference type="GO" id="GO:0005741">
    <property type="term" value="C:mitochondrial outer membrane"/>
    <property type="evidence" value="ECO:0007669"/>
    <property type="project" value="UniProtKB-SubCell"/>
</dbReference>
<keyword evidence="2 9" id="KW-0812">Transmembrane</keyword>
<proteinExistence type="inferred from homology"/>
<evidence type="ECO:0000256" key="5">
    <source>
        <dbReference type="ARBA" id="ARBA00023054"/>
    </source>
</evidence>
<dbReference type="GeneID" id="115372095"/>
<evidence type="ECO:0000313" key="12">
    <source>
        <dbReference type="Ensembl" id="ENSMMDP00005033967.1"/>
    </source>
</evidence>
<dbReference type="GO" id="GO:0005777">
    <property type="term" value="C:peroxisome"/>
    <property type="evidence" value="ECO:0007669"/>
    <property type="project" value="UniProtKB-SubCell"/>
</dbReference>
<dbReference type="RefSeq" id="XP_029925681.1">
    <property type="nucleotide sequence ID" value="XM_030069821.1"/>
</dbReference>
<organism evidence="12 13">
    <name type="scientific">Myripristis murdjan</name>
    <name type="common">pinecone soldierfish</name>
    <dbReference type="NCBI Taxonomy" id="586833"/>
    <lineage>
        <taxon>Eukaryota</taxon>
        <taxon>Metazoa</taxon>
        <taxon>Chordata</taxon>
        <taxon>Craniata</taxon>
        <taxon>Vertebrata</taxon>
        <taxon>Euteleostomi</taxon>
        <taxon>Actinopterygii</taxon>
        <taxon>Neopterygii</taxon>
        <taxon>Teleostei</taxon>
        <taxon>Neoteleostei</taxon>
        <taxon>Acanthomorphata</taxon>
        <taxon>Holocentriformes</taxon>
        <taxon>Holocentridae</taxon>
        <taxon>Myripristis</taxon>
    </lineage>
</organism>
<dbReference type="GO" id="GO:0090141">
    <property type="term" value="P:positive regulation of mitochondrial fission"/>
    <property type="evidence" value="ECO:0007669"/>
    <property type="project" value="UniProtKB-UniRule"/>
</dbReference>
<evidence type="ECO:0000259" key="11">
    <source>
        <dbReference type="Pfam" id="PF05644"/>
    </source>
</evidence>
<dbReference type="GO" id="GO:0006626">
    <property type="term" value="P:protein targeting to mitochondrion"/>
    <property type="evidence" value="ECO:0007669"/>
    <property type="project" value="TreeGrafter"/>
</dbReference>
<evidence type="ECO:0000256" key="1">
    <source>
        <dbReference type="ARBA" id="ARBA00009806"/>
    </source>
</evidence>
<evidence type="ECO:0000256" key="4">
    <source>
        <dbReference type="ARBA" id="ARBA00022989"/>
    </source>
</evidence>
<name>A0A667Z1F1_9TELE</name>
<evidence type="ECO:0000256" key="10">
    <source>
        <dbReference type="SAM" id="MobiDB-lite"/>
    </source>
</evidence>
<reference evidence="12" key="1">
    <citation type="submission" date="2019-06" db="EMBL/GenBank/DDBJ databases">
        <authorList>
            <consortium name="Wellcome Sanger Institute Data Sharing"/>
        </authorList>
    </citation>
    <scope>NUCLEOTIDE SEQUENCE [LARGE SCALE GENOMIC DNA]</scope>
</reference>
<dbReference type="GO" id="GO:0090314">
    <property type="term" value="P:positive regulation of protein targeting to membrane"/>
    <property type="evidence" value="ECO:0007669"/>
    <property type="project" value="UniProtKB-UniRule"/>
</dbReference>
<feature type="domain" description="Mff-like" evidence="11">
    <location>
        <begin position="18"/>
        <end position="65"/>
    </location>
</feature>